<comment type="caution">
    <text evidence="1">The sequence shown here is derived from an EMBL/GenBank/DDBJ whole genome shotgun (WGS) entry which is preliminary data.</text>
</comment>
<name>A0A439D8I0_9PEZI</name>
<evidence type="ECO:0000313" key="2">
    <source>
        <dbReference type="Proteomes" id="UP000286045"/>
    </source>
</evidence>
<protein>
    <submittedName>
        <fullName evidence="1">Uncharacterized protein</fullName>
    </submittedName>
</protein>
<organism evidence="1 2">
    <name type="scientific">Xylaria grammica</name>
    <dbReference type="NCBI Taxonomy" id="363999"/>
    <lineage>
        <taxon>Eukaryota</taxon>
        <taxon>Fungi</taxon>
        <taxon>Dikarya</taxon>
        <taxon>Ascomycota</taxon>
        <taxon>Pezizomycotina</taxon>
        <taxon>Sordariomycetes</taxon>
        <taxon>Xylariomycetidae</taxon>
        <taxon>Xylariales</taxon>
        <taxon>Xylariaceae</taxon>
        <taxon>Xylaria</taxon>
    </lineage>
</organism>
<proteinExistence type="predicted"/>
<dbReference type="Proteomes" id="UP000286045">
    <property type="component" value="Unassembled WGS sequence"/>
</dbReference>
<evidence type="ECO:0000313" key="1">
    <source>
        <dbReference type="EMBL" id="RWA10700.1"/>
    </source>
</evidence>
<dbReference type="STRING" id="363999.A0A439D8I0"/>
<reference evidence="1 2" key="1">
    <citation type="submission" date="2018-12" db="EMBL/GenBank/DDBJ databases">
        <title>Draft genome sequence of Xylaria grammica IHI A82.</title>
        <authorList>
            <person name="Buettner E."/>
            <person name="Kellner H."/>
        </authorList>
    </citation>
    <scope>NUCLEOTIDE SEQUENCE [LARGE SCALE GENOMIC DNA]</scope>
    <source>
        <strain evidence="1 2">IHI A82</strain>
    </source>
</reference>
<accession>A0A439D8I0</accession>
<keyword evidence="2" id="KW-1185">Reference proteome</keyword>
<gene>
    <name evidence="1" type="ORF">EKO27_g4400</name>
</gene>
<dbReference type="AlphaFoldDB" id="A0A439D8I0"/>
<dbReference type="EMBL" id="RYZI01000104">
    <property type="protein sequence ID" value="RWA10700.1"/>
    <property type="molecule type" value="Genomic_DNA"/>
</dbReference>
<sequence length="247" mass="26983">MTSRWETIINKRAGLAKLCLATENFTAFHVLTAKQARSPIPLEDLPADVVSDIDKINTDTVDTSEKDYKDFSDEVEALKNEQPDQAGWEATINAAAEKAKIRAVDAIEKGRVDAISYIGALPEPIRDSASNLWGEGLDIVLAFVEKVYESLKVIIDSIVEFLQGIWDKITSTWDAIVTSASAAIDLIKGLFSFTAQAAKPTFLPASASLYQVQKQVGSYIKQLSSSAKPTSSMTINKQGRGWEIVVI</sequence>